<protein>
    <submittedName>
        <fullName evidence="1">IPIL1 protein</fullName>
    </submittedName>
</protein>
<name>A0A7L3M0F9_9CHAR</name>
<reference evidence="1 2" key="1">
    <citation type="submission" date="2019-09" db="EMBL/GenBank/DDBJ databases">
        <title>Bird 10,000 Genomes (B10K) Project - Family phase.</title>
        <authorList>
            <person name="Zhang G."/>
        </authorList>
    </citation>
    <scope>NUCLEOTIDE SEQUENCE [LARGE SCALE GENOMIC DNA]</scope>
    <source>
        <strain evidence="1">B10K-DU-029-46</strain>
    </source>
</reference>
<dbReference type="OrthoDB" id="9390510at2759"/>
<sequence>DWIVEENTITYRLPVSLRPPPGHSFSMELDTTGPAPAKPTRVLVMLECICSRGKLLGGSLCFLHQPDNKLPLHQSSLFLRTLCSHSYLDLAKVTCWIQQLVPSAWLLLPHSRHCQLTVTSSDSCTFQLTGTSKMTVKIEIMIVMK</sequence>
<organism evidence="1 2">
    <name type="scientific">Turnix velox</name>
    <name type="common">Little buttonquail</name>
    <dbReference type="NCBI Taxonomy" id="2529409"/>
    <lineage>
        <taxon>Eukaryota</taxon>
        <taxon>Metazoa</taxon>
        <taxon>Chordata</taxon>
        <taxon>Craniata</taxon>
        <taxon>Vertebrata</taxon>
        <taxon>Euteleostomi</taxon>
        <taxon>Archelosauria</taxon>
        <taxon>Archosauria</taxon>
        <taxon>Dinosauria</taxon>
        <taxon>Saurischia</taxon>
        <taxon>Theropoda</taxon>
        <taxon>Coelurosauria</taxon>
        <taxon>Aves</taxon>
        <taxon>Neognathae</taxon>
        <taxon>Neoaves</taxon>
        <taxon>Charadriiformes</taxon>
        <taxon>Turnicidae</taxon>
        <taxon>Turnix</taxon>
    </lineage>
</organism>
<feature type="non-terminal residue" evidence="1">
    <location>
        <position position="145"/>
    </location>
</feature>
<proteinExistence type="predicted"/>
<accession>A0A7L3M0F9</accession>
<dbReference type="AlphaFoldDB" id="A0A7L3M0F9"/>
<evidence type="ECO:0000313" key="2">
    <source>
        <dbReference type="Proteomes" id="UP000582182"/>
    </source>
</evidence>
<keyword evidence="2" id="KW-1185">Reference proteome</keyword>
<dbReference type="Proteomes" id="UP000582182">
    <property type="component" value="Unassembled WGS sequence"/>
</dbReference>
<feature type="non-terminal residue" evidence="1">
    <location>
        <position position="1"/>
    </location>
</feature>
<evidence type="ECO:0000313" key="1">
    <source>
        <dbReference type="EMBL" id="NXU60057.1"/>
    </source>
</evidence>
<gene>
    <name evidence="1" type="primary">Itpripl1_4</name>
    <name evidence="1" type="ORF">TURVEL_R14200</name>
</gene>
<comment type="caution">
    <text evidence="1">The sequence shown here is derived from an EMBL/GenBank/DDBJ whole genome shotgun (WGS) entry which is preliminary data.</text>
</comment>
<dbReference type="EMBL" id="VZTY01064460">
    <property type="protein sequence ID" value="NXU60057.1"/>
    <property type="molecule type" value="Genomic_DNA"/>
</dbReference>